<accession>D4Z624</accession>
<dbReference type="UniPathway" id="UPA00326"/>
<evidence type="ECO:0000256" key="5">
    <source>
        <dbReference type="ARBA" id="ARBA00047754"/>
    </source>
</evidence>
<evidence type="ECO:0000256" key="1">
    <source>
        <dbReference type="ARBA" id="ARBA00010406"/>
    </source>
</evidence>
<sequence>MKLWHYPLYRVNGGYPTDCDRTNRAASRREAVFALAIAPAGPISVPDRVDNAIFVRPGRQRLDRIERNRNIRELVMDFRDSEQVSASDVATVIDEVVETVADKKKAPVPAEGALVDGAPAPKADPTPDSSTVLERRFHVVTDASRDALLTDFGKDTLQDRYLLPGESYQDLFARVAAAYADDADHAQRVYDYISRLWFMPATPVLSNGGTGRGLPISCYLNSVDDSLEGIVNTWNENVWLASRGGGIGTYWGNVRGIGEPVGLNGKTSGIIPFVRVMDSLTLAISQGSLRRGSAACYLDISHPEIEEFLEIRKTSGDFNRKALNLHHGVLLTDEFMEAVRDGKEFALRSPKDQSVRGSVNARALFQKLVEVRLATGEPYIVFNDTVNRTMPKHHRDLGLKVSTSNLCSEITLPTGRDHIGNDRTAVCCLSSLNLETWDEWKDDRQFVEDVMRFLDNVLQDYIDRAPPEMARAKYSASRERSVGLGVMGFHSFLQARGLPFEGAMAKSWNLRIFKHVNEKVNEASMQLAVERGPCPDAADMGVMERFSCKMAIAPTASISIICGGASACIEPIPANIYTHKTLSGSFAVKNPYLEKLLVAKAKDSTAVWNSILEKGGSVQHLDFLSQEEKDVFKTSFEIDQRWLLELAADRTPYIDQAQSLNLFIPADVEKWDLLMLHYRAWELGIKSLYYLRSKSVQRAGFAGGVEADNTIDAPKFEIGETTDYDECLACQ</sequence>
<dbReference type="GO" id="GO:0005524">
    <property type="term" value="F:ATP binding"/>
    <property type="evidence" value="ECO:0007669"/>
    <property type="project" value="InterPro"/>
</dbReference>
<dbReference type="EC" id="1.17.4.1" evidence="2 6"/>
<dbReference type="PRINTS" id="PR01183">
    <property type="entry name" value="RIBORDTASEM1"/>
</dbReference>
<proteinExistence type="inferred from homology"/>
<dbReference type="Gene3D" id="3.20.70.20">
    <property type="match status" value="1"/>
</dbReference>
<organism evidence="10 11">
    <name type="scientific">Sphingobium indicum (strain DSM 16413 / CCM 7287 / MTCC 6362 / UT26 / NBRC 101211 / UT26S)</name>
    <name type="common">Sphingobium japonicum</name>
    <dbReference type="NCBI Taxonomy" id="452662"/>
    <lineage>
        <taxon>Bacteria</taxon>
        <taxon>Pseudomonadati</taxon>
        <taxon>Pseudomonadota</taxon>
        <taxon>Alphaproteobacteria</taxon>
        <taxon>Sphingomonadales</taxon>
        <taxon>Sphingomonadaceae</taxon>
        <taxon>Sphingobium</taxon>
    </lineage>
</organism>
<dbReference type="STRING" id="452662.SJA_C1-32220"/>
<comment type="catalytic activity">
    <reaction evidence="5 6">
        <text>a 2'-deoxyribonucleoside 5'-diphosphate + [thioredoxin]-disulfide + H2O = a ribonucleoside 5'-diphosphate + [thioredoxin]-dithiol</text>
        <dbReference type="Rhea" id="RHEA:23252"/>
        <dbReference type="Rhea" id="RHEA-COMP:10698"/>
        <dbReference type="Rhea" id="RHEA-COMP:10700"/>
        <dbReference type="ChEBI" id="CHEBI:15377"/>
        <dbReference type="ChEBI" id="CHEBI:29950"/>
        <dbReference type="ChEBI" id="CHEBI:50058"/>
        <dbReference type="ChEBI" id="CHEBI:57930"/>
        <dbReference type="ChEBI" id="CHEBI:73316"/>
        <dbReference type="EC" id="1.17.4.1"/>
    </reaction>
</comment>
<keyword evidence="4 6" id="KW-0215">Deoxyribonucleotide synthesis</keyword>
<dbReference type="SUPFAM" id="SSF48168">
    <property type="entry name" value="R1 subunit of ribonucleotide reductase, N-terminal domain"/>
    <property type="match status" value="1"/>
</dbReference>
<evidence type="ECO:0000313" key="11">
    <source>
        <dbReference type="Proteomes" id="UP000007753"/>
    </source>
</evidence>
<dbReference type="PANTHER" id="PTHR11573">
    <property type="entry name" value="RIBONUCLEOSIDE-DIPHOSPHATE REDUCTASE LARGE CHAIN"/>
    <property type="match status" value="1"/>
</dbReference>
<dbReference type="GO" id="GO:0004748">
    <property type="term" value="F:ribonucleoside-diphosphate reductase activity, thioredoxin disulfide as acceptor"/>
    <property type="evidence" value="ECO:0007669"/>
    <property type="project" value="UniProtKB-EC"/>
</dbReference>
<dbReference type="eggNOG" id="COG0209">
    <property type="taxonomic scope" value="Bacteria"/>
</dbReference>
<dbReference type="EMBL" id="AP010803">
    <property type="protein sequence ID" value="BAI98056.1"/>
    <property type="molecule type" value="Genomic_DNA"/>
</dbReference>
<gene>
    <name evidence="10" type="primary">nrdA</name>
    <name evidence="10" type="synonym">nrdE</name>
    <name evidence="10" type="ordered locus">SJA_C1-32220</name>
</gene>
<evidence type="ECO:0000256" key="3">
    <source>
        <dbReference type="ARBA" id="ARBA00023002"/>
    </source>
</evidence>
<dbReference type="NCBIfam" id="NF006577">
    <property type="entry name" value="PRK09102.1"/>
    <property type="match status" value="1"/>
</dbReference>
<dbReference type="InterPro" id="IPR013509">
    <property type="entry name" value="RNR_lsu_N"/>
</dbReference>
<evidence type="ECO:0000256" key="2">
    <source>
        <dbReference type="ARBA" id="ARBA00012274"/>
    </source>
</evidence>
<keyword evidence="11" id="KW-1185">Reference proteome</keyword>
<evidence type="ECO:0000259" key="9">
    <source>
        <dbReference type="Pfam" id="PF02867"/>
    </source>
</evidence>
<evidence type="ECO:0000256" key="4">
    <source>
        <dbReference type="ARBA" id="ARBA00023116"/>
    </source>
</evidence>
<dbReference type="AlphaFoldDB" id="D4Z624"/>
<dbReference type="Proteomes" id="UP000007753">
    <property type="component" value="Chromosome 1"/>
</dbReference>
<dbReference type="PANTHER" id="PTHR11573:SF6">
    <property type="entry name" value="RIBONUCLEOSIDE-DIPHOSPHATE REDUCTASE LARGE SUBUNIT"/>
    <property type="match status" value="1"/>
</dbReference>
<comment type="function">
    <text evidence="6">Provides the precursors necessary for DNA synthesis. Catalyzes the biosynthesis of deoxyribonucleotides from the corresponding ribonucleotides.</text>
</comment>
<feature type="domain" description="Ribonucleotide reductase large subunit N-terminal" evidence="8">
    <location>
        <begin position="148"/>
        <end position="213"/>
    </location>
</feature>
<dbReference type="InterPro" id="IPR039718">
    <property type="entry name" value="Rrm1"/>
</dbReference>
<protein>
    <recommendedName>
        <fullName evidence="2 6">Ribonucleoside-diphosphate reductase</fullName>
        <ecNumber evidence="2 6">1.17.4.1</ecNumber>
    </recommendedName>
</protein>
<dbReference type="GO" id="GO:0009263">
    <property type="term" value="P:deoxyribonucleotide biosynthetic process"/>
    <property type="evidence" value="ECO:0007669"/>
    <property type="project" value="UniProtKB-KW"/>
</dbReference>
<feature type="region of interest" description="Disordered" evidence="7">
    <location>
        <begin position="111"/>
        <end position="130"/>
    </location>
</feature>
<evidence type="ECO:0000313" key="10">
    <source>
        <dbReference type="EMBL" id="BAI98056.1"/>
    </source>
</evidence>
<evidence type="ECO:0000256" key="6">
    <source>
        <dbReference type="RuleBase" id="RU003410"/>
    </source>
</evidence>
<name>D4Z624_SPHIU</name>
<comment type="similarity">
    <text evidence="1 6">Belongs to the ribonucleoside diphosphate reductase large chain family.</text>
</comment>
<dbReference type="GO" id="GO:0005971">
    <property type="term" value="C:ribonucleoside-diphosphate reductase complex"/>
    <property type="evidence" value="ECO:0007669"/>
    <property type="project" value="TreeGrafter"/>
</dbReference>
<dbReference type="InterPro" id="IPR008926">
    <property type="entry name" value="RNR_R1-su_N"/>
</dbReference>
<evidence type="ECO:0000259" key="8">
    <source>
        <dbReference type="Pfam" id="PF00317"/>
    </source>
</evidence>
<dbReference type="KEGG" id="sjp:SJA_C1-32220"/>
<dbReference type="Pfam" id="PF00317">
    <property type="entry name" value="Ribonuc_red_lgN"/>
    <property type="match status" value="1"/>
</dbReference>
<dbReference type="SUPFAM" id="SSF51998">
    <property type="entry name" value="PFL-like glycyl radical enzymes"/>
    <property type="match status" value="1"/>
</dbReference>
<dbReference type="HOGENOM" id="CLU_000404_7_0_5"/>
<feature type="domain" description="Ribonucleotide reductase large subunit C-terminal" evidence="9">
    <location>
        <begin position="545"/>
        <end position="691"/>
    </location>
</feature>
<dbReference type="InterPro" id="IPR000788">
    <property type="entry name" value="RNR_lg_C"/>
</dbReference>
<reference evidence="10 11" key="1">
    <citation type="journal article" date="2010" name="J. Bacteriol.">
        <title>Complete genome sequence of the representative gamma-hexachlorocyclohexane-degrading bacterium Sphingobium japonicum UT26.</title>
        <authorList>
            <person name="Nagata Y."/>
            <person name="Ohtsubo Y."/>
            <person name="Endo R."/>
            <person name="Ichikawa N."/>
            <person name="Ankai A."/>
            <person name="Oguchi A."/>
            <person name="Fukui S."/>
            <person name="Fujita N."/>
            <person name="Tsuda M."/>
        </authorList>
    </citation>
    <scope>NUCLEOTIDE SEQUENCE [LARGE SCALE GENOMIC DNA]</scope>
    <source>
        <strain evidence="11">DSM 16413 / CCM 7287 / MTCC 6362 / UT26 / NBRC 101211 / UT26S</strain>
    </source>
</reference>
<dbReference type="CDD" id="cd01679">
    <property type="entry name" value="RNR_I"/>
    <property type="match status" value="1"/>
</dbReference>
<keyword evidence="3 6" id="KW-0560">Oxidoreductase</keyword>
<feature type="domain" description="Ribonucleotide reductase large subunit C-terminal" evidence="9">
    <location>
        <begin position="217"/>
        <end position="536"/>
    </location>
</feature>
<dbReference type="Pfam" id="PF02867">
    <property type="entry name" value="Ribonuc_red_lgC"/>
    <property type="match status" value="2"/>
</dbReference>
<evidence type="ECO:0000256" key="7">
    <source>
        <dbReference type="SAM" id="MobiDB-lite"/>
    </source>
</evidence>